<evidence type="ECO:0000313" key="2">
    <source>
        <dbReference type="EMBL" id="KAF2090744.1"/>
    </source>
</evidence>
<evidence type="ECO:0000313" key="3">
    <source>
        <dbReference type="Proteomes" id="UP000799776"/>
    </source>
</evidence>
<accession>A0A9P4M2C4</accession>
<dbReference type="OrthoDB" id="5194044at2759"/>
<keyword evidence="3" id="KW-1185">Reference proteome</keyword>
<proteinExistence type="predicted"/>
<sequence>MEQTGTTTYSEWKKAQDMQVAAPASKAEKVEETPQPFENKLQTYVYKPAKDEDTAPAAPAQVQWPAGYSYPSPYAYAQQQHAYNMYQMPYGYGYNHGAYGGAYGYGYPPYPYYQHAQQYAYQQAYYPPQPAKPANPAEEKDKHHTWYGRTRREVEEDNLAMAKRENVFKKDDMGPHDAKPGQLFWVKELDGSTQLYTFSMIESGCKPGKWHTDPRNGNAYFVRAKE</sequence>
<feature type="compositionally biased region" description="Polar residues" evidence="1">
    <location>
        <begin position="1"/>
        <end position="10"/>
    </location>
</feature>
<gene>
    <name evidence="2" type="ORF">K490DRAFT_62065</name>
</gene>
<name>A0A9P4M2C4_9PEZI</name>
<comment type="caution">
    <text evidence="2">The sequence shown here is derived from an EMBL/GenBank/DDBJ whole genome shotgun (WGS) entry which is preliminary data.</text>
</comment>
<organism evidence="2 3">
    <name type="scientific">Saccharata proteae CBS 121410</name>
    <dbReference type="NCBI Taxonomy" id="1314787"/>
    <lineage>
        <taxon>Eukaryota</taxon>
        <taxon>Fungi</taxon>
        <taxon>Dikarya</taxon>
        <taxon>Ascomycota</taxon>
        <taxon>Pezizomycotina</taxon>
        <taxon>Dothideomycetes</taxon>
        <taxon>Dothideomycetes incertae sedis</taxon>
        <taxon>Botryosphaeriales</taxon>
        <taxon>Saccharataceae</taxon>
        <taxon>Saccharata</taxon>
    </lineage>
</organism>
<feature type="region of interest" description="Disordered" evidence="1">
    <location>
        <begin position="1"/>
        <end position="39"/>
    </location>
</feature>
<reference evidence="2" key="1">
    <citation type="journal article" date="2020" name="Stud. Mycol.">
        <title>101 Dothideomycetes genomes: a test case for predicting lifestyles and emergence of pathogens.</title>
        <authorList>
            <person name="Haridas S."/>
            <person name="Albert R."/>
            <person name="Binder M."/>
            <person name="Bloem J."/>
            <person name="Labutti K."/>
            <person name="Salamov A."/>
            <person name="Andreopoulos B."/>
            <person name="Baker S."/>
            <person name="Barry K."/>
            <person name="Bills G."/>
            <person name="Bluhm B."/>
            <person name="Cannon C."/>
            <person name="Castanera R."/>
            <person name="Culley D."/>
            <person name="Daum C."/>
            <person name="Ezra D."/>
            <person name="Gonzalez J."/>
            <person name="Henrissat B."/>
            <person name="Kuo A."/>
            <person name="Liang C."/>
            <person name="Lipzen A."/>
            <person name="Lutzoni F."/>
            <person name="Magnuson J."/>
            <person name="Mondo S."/>
            <person name="Nolan M."/>
            <person name="Ohm R."/>
            <person name="Pangilinan J."/>
            <person name="Park H.-J."/>
            <person name="Ramirez L."/>
            <person name="Alfaro M."/>
            <person name="Sun H."/>
            <person name="Tritt A."/>
            <person name="Yoshinaga Y."/>
            <person name="Zwiers L.-H."/>
            <person name="Turgeon B."/>
            <person name="Goodwin S."/>
            <person name="Spatafora J."/>
            <person name="Crous P."/>
            <person name="Grigoriev I."/>
        </authorList>
    </citation>
    <scope>NUCLEOTIDE SEQUENCE</scope>
    <source>
        <strain evidence="2">CBS 121410</strain>
    </source>
</reference>
<dbReference type="AlphaFoldDB" id="A0A9P4M2C4"/>
<dbReference type="EMBL" id="ML978712">
    <property type="protein sequence ID" value="KAF2090744.1"/>
    <property type="molecule type" value="Genomic_DNA"/>
</dbReference>
<evidence type="ECO:0000256" key="1">
    <source>
        <dbReference type="SAM" id="MobiDB-lite"/>
    </source>
</evidence>
<dbReference type="Proteomes" id="UP000799776">
    <property type="component" value="Unassembled WGS sequence"/>
</dbReference>
<protein>
    <submittedName>
        <fullName evidence="2">Uncharacterized protein</fullName>
    </submittedName>
</protein>